<reference evidence="1" key="1">
    <citation type="submission" date="2019-10" db="EMBL/GenBank/DDBJ databases">
        <title>Conservation and host-specific expression of non-tandemly repeated heterogenous ribosome RNA gene in arbuscular mycorrhizal fungi.</title>
        <authorList>
            <person name="Maeda T."/>
            <person name="Kobayashi Y."/>
            <person name="Nakagawa T."/>
            <person name="Ezawa T."/>
            <person name="Yamaguchi K."/>
            <person name="Bino T."/>
            <person name="Nishimoto Y."/>
            <person name="Shigenobu S."/>
            <person name="Kawaguchi M."/>
        </authorList>
    </citation>
    <scope>NUCLEOTIDE SEQUENCE</scope>
    <source>
        <strain evidence="1">HR1</strain>
    </source>
</reference>
<organism evidence="1 2">
    <name type="scientific">Rhizophagus clarus</name>
    <dbReference type="NCBI Taxonomy" id="94130"/>
    <lineage>
        <taxon>Eukaryota</taxon>
        <taxon>Fungi</taxon>
        <taxon>Fungi incertae sedis</taxon>
        <taxon>Mucoromycota</taxon>
        <taxon>Glomeromycotina</taxon>
        <taxon>Glomeromycetes</taxon>
        <taxon>Glomerales</taxon>
        <taxon>Glomeraceae</taxon>
        <taxon>Rhizophagus</taxon>
    </lineage>
</organism>
<dbReference type="Proteomes" id="UP000615446">
    <property type="component" value="Unassembled WGS sequence"/>
</dbReference>
<evidence type="ECO:0000313" key="1">
    <source>
        <dbReference type="EMBL" id="GES91719.1"/>
    </source>
</evidence>
<sequence length="77" mass="8817">MFQIRSCDLQQIAAHPRFISNQKLRPIENDSGKWRESSTLQLCTSYITMAALNLEDNSVTEELLICQQLVAVTYRGK</sequence>
<evidence type="ECO:0000313" key="2">
    <source>
        <dbReference type="Proteomes" id="UP000615446"/>
    </source>
</evidence>
<accession>A0A8H3LRF0</accession>
<dbReference type="AlphaFoldDB" id="A0A8H3LRF0"/>
<comment type="caution">
    <text evidence="1">The sequence shown here is derived from an EMBL/GenBank/DDBJ whole genome shotgun (WGS) entry which is preliminary data.</text>
</comment>
<dbReference type="EMBL" id="BLAL01000206">
    <property type="protein sequence ID" value="GES91719.1"/>
    <property type="molecule type" value="Genomic_DNA"/>
</dbReference>
<proteinExistence type="predicted"/>
<protein>
    <submittedName>
        <fullName evidence="1">Uncharacterized protein</fullName>
    </submittedName>
</protein>
<name>A0A8H3LRF0_9GLOM</name>
<gene>
    <name evidence="1" type="ORF">RCL2_001852200</name>
</gene>